<gene>
    <name evidence="3" type="ORF">ACFSUO_01765</name>
</gene>
<dbReference type="RefSeq" id="WP_382390460.1">
    <property type="nucleotide sequence ID" value="NZ_JBHUNA010000003.1"/>
</dbReference>
<dbReference type="PANTHER" id="PTHR42856:SF1">
    <property type="entry name" value="ACYL-COENZYME A THIOESTERASE PAAI"/>
    <property type="match status" value="1"/>
</dbReference>
<proteinExistence type="predicted"/>
<dbReference type="Proteomes" id="UP001597502">
    <property type="component" value="Unassembled WGS sequence"/>
</dbReference>
<dbReference type="EC" id="3.1.2.-" evidence="3"/>
<dbReference type="InterPro" id="IPR003736">
    <property type="entry name" value="PAAI_dom"/>
</dbReference>
<feature type="domain" description="Thioesterase" evidence="2">
    <location>
        <begin position="57"/>
        <end position="129"/>
    </location>
</feature>
<organism evidence="3 4">
    <name type="scientific">Lentibacillus juripiscarius</name>
    <dbReference type="NCBI Taxonomy" id="257446"/>
    <lineage>
        <taxon>Bacteria</taxon>
        <taxon>Bacillati</taxon>
        <taxon>Bacillota</taxon>
        <taxon>Bacilli</taxon>
        <taxon>Bacillales</taxon>
        <taxon>Bacillaceae</taxon>
        <taxon>Lentibacillus</taxon>
    </lineage>
</organism>
<dbReference type="InterPro" id="IPR029069">
    <property type="entry name" value="HotDog_dom_sf"/>
</dbReference>
<evidence type="ECO:0000313" key="4">
    <source>
        <dbReference type="Proteomes" id="UP001597502"/>
    </source>
</evidence>
<reference evidence="4" key="1">
    <citation type="journal article" date="2019" name="Int. J. Syst. Evol. Microbiol.">
        <title>The Global Catalogue of Microorganisms (GCM) 10K type strain sequencing project: providing services to taxonomists for standard genome sequencing and annotation.</title>
        <authorList>
            <consortium name="The Broad Institute Genomics Platform"/>
            <consortium name="The Broad Institute Genome Sequencing Center for Infectious Disease"/>
            <person name="Wu L."/>
            <person name="Ma J."/>
        </authorList>
    </citation>
    <scope>NUCLEOTIDE SEQUENCE [LARGE SCALE GENOMIC DNA]</scope>
    <source>
        <strain evidence="4">TISTR 1535</strain>
    </source>
</reference>
<evidence type="ECO:0000259" key="2">
    <source>
        <dbReference type="Pfam" id="PF03061"/>
    </source>
</evidence>
<dbReference type="Gene3D" id="3.10.129.10">
    <property type="entry name" value="Hotdog Thioesterase"/>
    <property type="match status" value="1"/>
</dbReference>
<dbReference type="CDD" id="cd03443">
    <property type="entry name" value="PaaI_thioesterase"/>
    <property type="match status" value="1"/>
</dbReference>
<keyword evidence="1 3" id="KW-0378">Hydrolase</keyword>
<dbReference type="SUPFAM" id="SSF54637">
    <property type="entry name" value="Thioesterase/thiol ester dehydrase-isomerase"/>
    <property type="match status" value="1"/>
</dbReference>
<sequence length="149" mass="16696">MKHVIDESEMHERYKSEIFDVMENEPYARFLGIKLVKISEGKAVAKLNVKDYMLNSHGTVHGAIIFAIADYVFASACNSYGKTAVGLSTTINYMKAGKKGSCLQATAIEEKKNHKLGWYKVEIESDEGLIATMEAVAYRKSQYFVPTED</sequence>
<dbReference type="GO" id="GO:0016787">
    <property type="term" value="F:hydrolase activity"/>
    <property type="evidence" value="ECO:0007669"/>
    <property type="project" value="UniProtKB-KW"/>
</dbReference>
<keyword evidence="4" id="KW-1185">Reference proteome</keyword>
<accession>A0ABW5V4H2</accession>
<comment type="caution">
    <text evidence="3">The sequence shown here is derived from an EMBL/GenBank/DDBJ whole genome shotgun (WGS) entry which is preliminary data.</text>
</comment>
<dbReference type="NCBIfam" id="TIGR00369">
    <property type="entry name" value="unchar_dom_1"/>
    <property type="match status" value="1"/>
</dbReference>
<protein>
    <submittedName>
        <fullName evidence="3">PaaI family thioesterase</fullName>
        <ecNumber evidence="3">3.1.2.-</ecNumber>
    </submittedName>
</protein>
<dbReference type="EMBL" id="JBHUNA010000003">
    <property type="protein sequence ID" value="MFD2759714.1"/>
    <property type="molecule type" value="Genomic_DNA"/>
</dbReference>
<dbReference type="PANTHER" id="PTHR42856">
    <property type="entry name" value="ACYL-COENZYME A THIOESTERASE PAAI"/>
    <property type="match status" value="1"/>
</dbReference>
<dbReference type="Pfam" id="PF03061">
    <property type="entry name" value="4HBT"/>
    <property type="match status" value="1"/>
</dbReference>
<evidence type="ECO:0000256" key="1">
    <source>
        <dbReference type="ARBA" id="ARBA00022801"/>
    </source>
</evidence>
<evidence type="ECO:0000313" key="3">
    <source>
        <dbReference type="EMBL" id="MFD2759714.1"/>
    </source>
</evidence>
<dbReference type="InterPro" id="IPR006683">
    <property type="entry name" value="Thioestr_dom"/>
</dbReference>
<dbReference type="InterPro" id="IPR052723">
    <property type="entry name" value="Acyl-CoA_thioesterase_PaaI"/>
</dbReference>
<name>A0ABW5V4H2_9BACI</name>